<evidence type="ECO:0000256" key="7">
    <source>
        <dbReference type="ARBA" id="ARBA00021726"/>
    </source>
</evidence>
<keyword evidence="10 18" id="KW-0479">Metal-binding</keyword>
<keyword evidence="14 18" id="KW-0442">Lipid degradation</keyword>
<dbReference type="EC" id="3.1.1.32" evidence="5 18"/>
<evidence type="ECO:0000256" key="1">
    <source>
        <dbReference type="ARBA" id="ARBA00000111"/>
    </source>
</evidence>
<dbReference type="Pfam" id="PF02253">
    <property type="entry name" value="PLA1"/>
    <property type="match status" value="1"/>
</dbReference>
<keyword evidence="20" id="KW-1185">Reference proteome</keyword>
<dbReference type="PRINTS" id="PR01486">
    <property type="entry name" value="PHPHLIPASEA1"/>
</dbReference>
<reference evidence="19 20" key="1">
    <citation type="submission" date="2024-06" db="EMBL/GenBank/DDBJ databases">
        <authorList>
            <person name="Chen R.Y."/>
        </authorList>
    </citation>
    <scope>NUCLEOTIDE SEQUENCE [LARGE SCALE GENOMIC DNA]</scope>
    <source>
        <strain evidence="19 20">D2</strain>
    </source>
</reference>
<evidence type="ECO:0000256" key="6">
    <source>
        <dbReference type="ARBA" id="ARBA00013278"/>
    </source>
</evidence>
<comment type="catalytic activity">
    <reaction evidence="1 18">
        <text>a 1,2-diacyl-sn-glycero-3-phosphocholine + H2O = a 2-acyl-sn-glycero-3-phosphocholine + a fatty acid + H(+)</text>
        <dbReference type="Rhea" id="RHEA:18689"/>
        <dbReference type="ChEBI" id="CHEBI:15377"/>
        <dbReference type="ChEBI" id="CHEBI:15378"/>
        <dbReference type="ChEBI" id="CHEBI:28868"/>
        <dbReference type="ChEBI" id="CHEBI:57643"/>
        <dbReference type="ChEBI" id="CHEBI:57875"/>
        <dbReference type="EC" id="3.1.1.32"/>
    </reaction>
</comment>
<evidence type="ECO:0000256" key="8">
    <source>
        <dbReference type="ARBA" id="ARBA00022452"/>
    </source>
</evidence>
<evidence type="ECO:0000256" key="15">
    <source>
        <dbReference type="ARBA" id="ARBA00023098"/>
    </source>
</evidence>
<evidence type="ECO:0000313" key="20">
    <source>
        <dbReference type="Proteomes" id="UP001467690"/>
    </source>
</evidence>
<dbReference type="PANTHER" id="PTHR40457:SF1">
    <property type="entry name" value="PHOSPHOLIPASE A1"/>
    <property type="match status" value="1"/>
</dbReference>
<dbReference type="SUPFAM" id="SSF56931">
    <property type="entry name" value="Outer membrane phospholipase A (OMPLA)"/>
    <property type="match status" value="1"/>
</dbReference>
<keyword evidence="8" id="KW-1134">Transmembrane beta strand</keyword>
<comment type="cofactor">
    <cofactor evidence="18">
        <name>Ca(2+)</name>
        <dbReference type="ChEBI" id="CHEBI:29108"/>
    </cofactor>
    <text evidence="18">Binds 1 Ca(2+) ion per monomer. In the dimeric form the Ca(2+) is bound by different amino acids with binding of each Ca(2+) shared with ligands coming from each monomer. The Ca(2+) ion may have a role in catalysis.</text>
</comment>
<accession>A0ABV1RDH3</accession>
<dbReference type="Proteomes" id="UP001467690">
    <property type="component" value="Unassembled WGS sequence"/>
</dbReference>
<comment type="subunit">
    <text evidence="4 18">Homodimer; dimerization is reversible, and the dimeric form is the active one.</text>
</comment>
<gene>
    <name evidence="19" type="ORF">ABS311_03565</name>
</gene>
<dbReference type="InterPro" id="IPR036541">
    <property type="entry name" value="PLipase_A1_sf"/>
</dbReference>
<dbReference type="InterPro" id="IPR003187">
    <property type="entry name" value="PLipase_A1"/>
</dbReference>
<keyword evidence="17 18" id="KW-0998">Cell outer membrane</keyword>
<keyword evidence="16" id="KW-0472">Membrane</keyword>
<keyword evidence="15 18" id="KW-0443">Lipid metabolism</keyword>
<evidence type="ECO:0000256" key="10">
    <source>
        <dbReference type="ARBA" id="ARBA00022723"/>
    </source>
</evidence>
<evidence type="ECO:0000256" key="12">
    <source>
        <dbReference type="ARBA" id="ARBA00022801"/>
    </source>
</evidence>
<evidence type="ECO:0000256" key="17">
    <source>
        <dbReference type="ARBA" id="ARBA00023237"/>
    </source>
</evidence>
<comment type="similarity">
    <text evidence="3 18">Belongs to the phospholipase A1 family.</text>
</comment>
<dbReference type="EMBL" id="JBELOE010000078">
    <property type="protein sequence ID" value="MER2490959.1"/>
    <property type="molecule type" value="Genomic_DNA"/>
</dbReference>
<evidence type="ECO:0000256" key="4">
    <source>
        <dbReference type="ARBA" id="ARBA00011702"/>
    </source>
</evidence>
<evidence type="ECO:0000256" key="2">
    <source>
        <dbReference type="ARBA" id="ARBA00001604"/>
    </source>
</evidence>
<dbReference type="Gene3D" id="2.40.230.10">
    <property type="entry name" value="Phospholipase A1"/>
    <property type="match status" value="1"/>
</dbReference>
<evidence type="ECO:0000256" key="5">
    <source>
        <dbReference type="ARBA" id="ARBA00013179"/>
    </source>
</evidence>
<keyword evidence="11" id="KW-0732">Signal</keyword>
<keyword evidence="9" id="KW-0812">Transmembrane</keyword>
<name>A0ABV1RDH3_9ALTE</name>
<proteinExistence type="inferred from homology"/>
<protein>
    <recommendedName>
        <fullName evidence="7 18">Phospholipase A1</fullName>
        <ecNumber evidence="5 18">3.1.1.32</ecNumber>
        <ecNumber evidence="6 18">3.1.1.4</ecNumber>
    </recommendedName>
    <alternativeName>
        <fullName evidence="18">Phosphatidylcholine 1-acylhydrolase</fullName>
    </alternativeName>
</protein>
<dbReference type="PANTHER" id="PTHR40457">
    <property type="entry name" value="PHOSPHOLIPASE A1"/>
    <property type="match status" value="1"/>
</dbReference>
<organism evidence="19 20">
    <name type="scientific">Catenovulum sediminis</name>
    <dbReference type="NCBI Taxonomy" id="1740262"/>
    <lineage>
        <taxon>Bacteria</taxon>
        <taxon>Pseudomonadati</taxon>
        <taxon>Pseudomonadota</taxon>
        <taxon>Gammaproteobacteria</taxon>
        <taxon>Alteromonadales</taxon>
        <taxon>Alteromonadaceae</taxon>
        <taxon>Catenovulum</taxon>
    </lineage>
</organism>
<evidence type="ECO:0000256" key="11">
    <source>
        <dbReference type="ARBA" id="ARBA00022729"/>
    </source>
</evidence>
<comment type="catalytic activity">
    <reaction evidence="2 18">
        <text>a 1,2-diacyl-sn-glycero-3-phosphocholine + H2O = a 1-acyl-sn-glycero-3-phosphocholine + a fatty acid + H(+)</text>
        <dbReference type="Rhea" id="RHEA:15801"/>
        <dbReference type="ChEBI" id="CHEBI:15377"/>
        <dbReference type="ChEBI" id="CHEBI:15378"/>
        <dbReference type="ChEBI" id="CHEBI:28868"/>
        <dbReference type="ChEBI" id="CHEBI:57643"/>
        <dbReference type="ChEBI" id="CHEBI:58168"/>
        <dbReference type="EC" id="3.1.1.4"/>
    </reaction>
</comment>
<evidence type="ECO:0000256" key="16">
    <source>
        <dbReference type="ARBA" id="ARBA00023136"/>
    </source>
</evidence>
<evidence type="ECO:0000256" key="14">
    <source>
        <dbReference type="ARBA" id="ARBA00022963"/>
    </source>
</evidence>
<evidence type="ECO:0000256" key="13">
    <source>
        <dbReference type="ARBA" id="ARBA00022837"/>
    </source>
</evidence>
<evidence type="ECO:0000313" key="19">
    <source>
        <dbReference type="EMBL" id="MER2490959.1"/>
    </source>
</evidence>
<sequence>MPLNSSVNAFYAVMFTLFSATCFSQQKCSQITQSEARLQCFDTHYSTVQTQKKSLQRERRDIEAQAQNSPFIIQSYRPSYFLPLSYNPNQNDIDPNILFNSPKKNLDISETEVKFQISFKLPILNSLFTPRDQISINYTQLSFWQLYNNRASKPFRENNYEPEIMYQLDFDDKESPSLLGLPLDSVGVAFNHQSNGRSNHFSLGWNRIVFNATFSDHNWLVAFRPWIRLPGDRLNIHDSRTSYYMGYFDLSAAYKLGKHTLSGKVRNNLRAKENKGYLEMNWSFPLPASQLKGFVQYSTGYGESLIDYNHKVNRISLGFLLADWF</sequence>
<evidence type="ECO:0000256" key="9">
    <source>
        <dbReference type="ARBA" id="ARBA00022692"/>
    </source>
</evidence>
<comment type="subcellular location">
    <subcellularLocation>
        <location evidence="18">Cell outer membrane</location>
        <topology evidence="18">Multi-pass membrane protein</topology>
    </subcellularLocation>
    <text evidence="18">One of the very few enzymes located there.</text>
</comment>
<comment type="caution">
    <text evidence="19">The sequence shown here is derived from an EMBL/GenBank/DDBJ whole genome shotgun (WGS) entry which is preliminary data.</text>
</comment>
<keyword evidence="12 18" id="KW-0378">Hydrolase</keyword>
<keyword evidence="13 18" id="KW-0106">Calcium</keyword>
<evidence type="ECO:0000256" key="3">
    <source>
        <dbReference type="ARBA" id="ARBA00010525"/>
    </source>
</evidence>
<comment type="function">
    <text evidence="18">Hydrolysis of phosphatidylcholine with phospholipase A2 (EC 3.1.1.4) and phospholipase A1 (EC 3.1.1.32) activities.</text>
</comment>
<dbReference type="EC" id="3.1.1.4" evidence="6 18"/>
<dbReference type="RefSeq" id="WP_350400740.1">
    <property type="nucleotide sequence ID" value="NZ_JBELOE010000078.1"/>
</dbReference>
<evidence type="ECO:0000256" key="18">
    <source>
        <dbReference type="RuleBase" id="RU366027"/>
    </source>
</evidence>